<gene>
    <name evidence="2" type="ORF">EV678_1888</name>
</gene>
<dbReference type="Gene3D" id="3.30.700.10">
    <property type="entry name" value="Glycoprotein, Type 4 Pilin"/>
    <property type="match status" value="1"/>
</dbReference>
<evidence type="ECO:0000313" key="2">
    <source>
        <dbReference type="EMBL" id="RZT76020.1"/>
    </source>
</evidence>
<proteinExistence type="predicted"/>
<comment type="caution">
    <text evidence="2">The sequence shown here is derived from an EMBL/GenBank/DDBJ whole genome shotgun (WGS) entry which is preliminary data.</text>
</comment>
<reference evidence="2 3" key="1">
    <citation type="submission" date="2019-02" db="EMBL/GenBank/DDBJ databases">
        <title>Genomic Encyclopedia of Type Strains, Phase IV (KMG-IV): sequencing the most valuable type-strain genomes for metagenomic binning, comparative biology and taxonomic classification.</title>
        <authorList>
            <person name="Goeker M."/>
        </authorList>
    </citation>
    <scope>NUCLEOTIDE SEQUENCE [LARGE SCALE GENOMIC DNA]</scope>
    <source>
        <strain evidence="2 3">DSM 21223</strain>
    </source>
</reference>
<protein>
    <submittedName>
        <fullName evidence="2">MSHA pilin protein MshA</fullName>
    </submittedName>
</protein>
<dbReference type="Proteomes" id="UP000292136">
    <property type="component" value="Unassembled WGS sequence"/>
</dbReference>
<keyword evidence="3" id="KW-1185">Reference proteome</keyword>
<sequence>MKSQQKGFTLIELIVVIVILGILAATALPKFIDLSGDARAGVIRGVEASMRSANVMIYGKAAARNALGAGPTTISATNAVNVNVVYGYAANAAALSSVMDLSPASDFEMDGTSGIRHKNAATPASCKVTYQPAGANTQPTYTVVTSGC</sequence>
<dbReference type="NCBIfam" id="TIGR02532">
    <property type="entry name" value="IV_pilin_GFxxxE"/>
    <property type="match status" value="1"/>
</dbReference>
<dbReference type="PROSITE" id="PS00409">
    <property type="entry name" value="PROKAR_NTER_METHYL"/>
    <property type="match status" value="1"/>
</dbReference>
<keyword evidence="1" id="KW-0812">Transmembrane</keyword>
<evidence type="ECO:0000313" key="3">
    <source>
        <dbReference type="Proteomes" id="UP000292136"/>
    </source>
</evidence>
<dbReference type="RefSeq" id="WP_130459350.1">
    <property type="nucleotide sequence ID" value="NZ_SHKM01000002.1"/>
</dbReference>
<dbReference type="SUPFAM" id="SSF54523">
    <property type="entry name" value="Pili subunits"/>
    <property type="match status" value="1"/>
</dbReference>
<keyword evidence="1" id="KW-0472">Membrane</keyword>
<dbReference type="InterPro" id="IPR012902">
    <property type="entry name" value="N_methyl_site"/>
</dbReference>
<name>A0ABY0IMQ7_9RHOO</name>
<feature type="transmembrane region" description="Helical" evidence="1">
    <location>
        <begin position="7"/>
        <end position="28"/>
    </location>
</feature>
<organism evidence="2 3">
    <name type="scientific">Azospira oryzae</name>
    <dbReference type="NCBI Taxonomy" id="146939"/>
    <lineage>
        <taxon>Bacteria</taxon>
        <taxon>Pseudomonadati</taxon>
        <taxon>Pseudomonadota</taxon>
        <taxon>Betaproteobacteria</taxon>
        <taxon>Rhodocyclales</taxon>
        <taxon>Rhodocyclaceae</taxon>
        <taxon>Azospira</taxon>
    </lineage>
</organism>
<dbReference type="InterPro" id="IPR045584">
    <property type="entry name" value="Pilin-like"/>
</dbReference>
<keyword evidence="1" id="KW-1133">Transmembrane helix</keyword>
<evidence type="ECO:0000256" key="1">
    <source>
        <dbReference type="SAM" id="Phobius"/>
    </source>
</evidence>
<dbReference type="EMBL" id="SHKM01000002">
    <property type="protein sequence ID" value="RZT76020.1"/>
    <property type="molecule type" value="Genomic_DNA"/>
</dbReference>
<dbReference type="Pfam" id="PF07963">
    <property type="entry name" value="N_methyl"/>
    <property type="match status" value="1"/>
</dbReference>
<accession>A0ABY0IMQ7</accession>